<comment type="caution">
    <text evidence="2">The sequence shown here is derived from an EMBL/GenBank/DDBJ whole genome shotgun (WGS) entry which is preliminary data.</text>
</comment>
<dbReference type="EMBL" id="JANQDX010000018">
    <property type="protein sequence ID" value="KAL0907136.1"/>
    <property type="molecule type" value="Genomic_DNA"/>
</dbReference>
<organism evidence="2 3">
    <name type="scientific">Dendrobium thyrsiflorum</name>
    <name type="common">Pinecone-like raceme dendrobium</name>
    <name type="synonym">Orchid</name>
    <dbReference type="NCBI Taxonomy" id="117978"/>
    <lineage>
        <taxon>Eukaryota</taxon>
        <taxon>Viridiplantae</taxon>
        <taxon>Streptophyta</taxon>
        <taxon>Embryophyta</taxon>
        <taxon>Tracheophyta</taxon>
        <taxon>Spermatophyta</taxon>
        <taxon>Magnoliopsida</taxon>
        <taxon>Liliopsida</taxon>
        <taxon>Asparagales</taxon>
        <taxon>Orchidaceae</taxon>
        <taxon>Epidendroideae</taxon>
        <taxon>Malaxideae</taxon>
        <taxon>Dendrobiinae</taxon>
        <taxon>Dendrobium</taxon>
    </lineage>
</organism>
<sequence length="139" mass="15421">MKPETSAIIEKISIGALVQSTKLLLSFEESEWQLSRYITMTVMSSWKCLLVPRLIFLISSYLISLFFAATLRAAFTNLLAMPCNTNKFVRGYTSEVQKLGVGMGKLTALGFLKTISTASSSFSCSQRPSDANIKNNLEY</sequence>
<evidence type="ECO:0000313" key="2">
    <source>
        <dbReference type="EMBL" id="KAL0907136.1"/>
    </source>
</evidence>
<feature type="transmembrane region" description="Helical" evidence="1">
    <location>
        <begin position="50"/>
        <end position="71"/>
    </location>
</feature>
<keyword evidence="1" id="KW-0812">Transmembrane</keyword>
<dbReference type="AlphaFoldDB" id="A0ABD0U9Q5"/>
<gene>
    <name evidence="2" type="ORF">M5K25_025680</name>
</gene>
<protein>
    <submittedName>
        <fullName evidence="2">Uncharacterized protein</fullName>
    </submittedName>
</protein>
<keyword evidence="3" id="KW-1185">Reference proteome</keyword>
<dbReference type="Proteomes" id="UP001552299">
    <property type="component" value="Unassembled WGS sequence"/>
</dbReference>
<accession>A0ABD0U9Q5</accession>
<reference evidence="2 3" key="1">
    <citation type="journal article" date="2024" name="Plant Biotechnol. J.">
        <title>Dendrobium thyrsiflorum genome and its molecular insights into genes involved in important horticultural traits.</title>
        <authorList>
            <person name="Chen B."/>
            <person name="Wang J.Y."/>
            <person name="Zheng P.J."/>
            <person name="Li K.L."/>
            <person name="Liang Y.M."/>
            <person name="Chen X.F."/>
            <person name="Zhang C."/>
            <person name="Zhao X."/>
            <person name="He X."/>
            <person name="Zhang G.Q."/>
            <person name="Liu Z.J."/>
            <person name="Xu Q."/>
        </authorList>
    </citation>
    <scope>NUCLEOTIDE SEQUENCE [LARGE SCALE GENOMIC DNA]</scope>
    <source>
        <strain evidence="2">GZMU011</strain>
    </source>
</reference>
<evidence type="ECO:0000256" key="1">
    <source>
        <dbReference type="SAM" id="Phobius"/>
    </source>
</evidence>
<proteinExistence type="predicted"/>
<evidence type="ECO:0000313" key="3">
    <source>
        <dbReference type="Proteomes" id="UP001552299"/>
    </source>
</evidence>
<name>A0ABD0U9Q5_DENTH</name>
<keyword evidence="1" id="KW-0472">Membrane</keyword>
<keyword evidence="1" id="KW-1133">Transmembrane helix</keyword>